<sequence length="247" mass="26805">MASGPEPLGRGTIPSPNLWRSPEVYELENLASDRAGVIDAAIGALHPWAGARVLDVGCGSGFHLPQFASYAAAPLGVEPHLPLAVAARDRLRGSGIGVIAGSAEALPLADASMDIAHARWAYFFGPGCERGLAEVDRVLRPGGLAVFVDNDVSAESTFSRWFAAAYPAYDPEGVERFWRRQGFETQRLVIEWTFERREHLAAVIGIEFPPEAAARFVDECTDRADRAGHTVDYAIALRWRHQNPTSA</sequence>
<dbReference type="InterPro" id="IPR013216">
    <property type="entry name" value="Methyltransf_11"/>
</dbReference>
<dbReference type="PANTHER" id="PTHR42912">
    <property type="entry name" value="METHYLTRANSFERASE"/>
    <property type="match status" value="1"/>
</dbReference>
<dbReference type="InterPro" id="IPR029063">
    <property type="entry name" value="SAM-dependent_MTases_sf"/>
</dbReference>
<dbReference type="eggNOG" id="COG2226">
    <property type="taxonomic scope" value="Bacteria"/>
</dbReference>
<dbReference type="Proteomes" id="UP000013167">
    <property type="component" value="Unassembled WGS sequence"/>
</dbReference>
<reference evidence="2 3" key="1">
    <citation type="journal article" date="2013" name="ISME J.">
        <title>A metabolic model for members of the genus Tetrasphaera involved in enhanced biological phosphorus removal.</title>
        <authorList>
            <person name="Kristiansen R."/>
            <person name="Nguyen H.T.T."/>
            <person name="Saunders A.M."/>
            <person name="Nielsen J.L."/>
            <person name="Wimmer R."/>
            <person name="Le V.Q."/>
            <person name="McIlroy S.J."/>
            <person name="Petrovski S."/>
            <person name="Seviour R.J."/>
            <person name="Calteau A."/>
            <person name="Nielsen K.L."/>
            <person name="Nielsen P.H."/>
        </authorList>
    </citation>
    <scope>NUCLEOTIDE SEQUENCE [LARGE SCALE GENOMIC DNA]</scope>
    <source>
        <strain evidence="2 3">Lp2</strain>
    </source>
</reference>
<dbReference type="CDD" id="cd02440">
    <property type="entry name" value="AdoMet_MTases"/>
    <property type="match status" value="1"/>
</dbReference>
<keyword evidence="3" id="KW-1185">Reference proteome</keyword>
<dbReference type="Gene3D" id="3.40.50.150">
    <property type="entry name" value="Vaccinia Virus protein VP39"/>
    <property type="match status" value="1"/>
</dbReference>
<proteinExistence type="predicted"/>
<dbReference type="OrthoDB" id="9797252at2"/>
<protein>
    <submittedName>
        <fullName evidence="2">Methyltransferase type 11</fullName>
    </submittedName>
</protein>
<organism evidence="2 3">
    <name type="scientific">Phycicoccus elongatus Lp2</name>
    <dbReference type="NCBI Taxonomy" id="1193181"/>
    <lineage>
        <taxon>Bacteria</taxon>
        <taxon>Bacillati</taxon>
        <taxon>Actinomycetota</taxon>
        <taxon>Actinomycetes</taxon>
        <taxon>Micrococcales</taxon>
        <taxon>Intrasporangiaceae</taxon>
        <taxon>Phycicoccus</taxon>
    </lineage>
</organism>
<dbReference type="AlphaFoldDB" id="N0DZM3"/>
<gene>
    <name evidence="2" type="ORF">BN10_1210017</name>
</gene>
<dbReference type="Pfam" id="PF08241">
    <property type="entry name" value="Methyltransf_11"/>
    <property type="match status" value="1"/>
</dbReference>
<dbReference type="GO" id="GO:0008757">
    <property type="term" value="F:S-adenosylmethionine-dependent methyltransferase activity"/>
    <property type="evidence" value="ECO:0007669"/>
    <property type="project" value="InterPro"/>
</dbReference>
<keyword evidence="2" id="KW-0489">Methyltransferase</keyword>
<dbReference type="EMBL" id="CAIZ01000026">
    <property type="protein sequence ID" value="CCH68876.1"/>
    <property type="molecule type" value="Genomic_DNA"/>
</dbReference>
<dbReference type="SUPFAM" id="SSF53335">
    <property type="entry name" value="S-adenosyl-L-methionine-dependent methyltransferases"/>
    <property type="match status" value="1"/>
</dbReference>
<evidence type="ECO:0000313" key="3">
    <source>
        <dbReference type="Proteomes" id="UP000013167"/>
    </source>
</evidence>
<comment type="caution">
    <text evidence="2">The sequence shown here is derived from an EMBL/GenBank/DDBJ whole genome shotgun (WGS) entry which is preliminary data.</text>
</comment>
<dbReference type="InterPro" id="IPR050508">
    <property type="entry name" value="Methyltransf_Superfamily"/>
</dbReference>
<dbReference type="PANTHER" id="PTHR42912:SF93">
    <property type="entry name" value="N6-ADENOSINE-METHYLTRANSFERASE TMT1A"/>
    <property type="match status" value="1"/>
</dbReference>
<evidence type="ECO:0000259" key="1">
    <source>
        <dbReference type="Pfam" id="PF08241"/>
    </source>
</evidence>
<dbReference type="HOGENOM" id="CLU_1141927_0_0_11"/>
<dbReference type="STRING" id="1193181.BN10_1210017"/>
<accession>N0DZM3</accession>
<dbReference type="GO" id="GO:0032259">
    <property type="term" value="P:methylation"/>
    <property type="evidence" value="ECO:0007669"/>
    <property type="project" value="UniProtKB-KW"/>
</dbReference>
<evidence type="ECO:0000313" key="2">
    <source>
        <dbReference type="EMBL" id="CCH68876.1"/>
    </source>
</evidence>
<dbReference type="RefSeq" id="WP_010851730.1">
    <property type="nucleotide sequence ID" value="NZ_HF570956.1"/>
</dbReference>
<feature type="domain" description="Methyltransferase type 11" evidence="1">
    <location>
        <begin position="54"/>
        <end position="147"/>
    </location>
</feature>
<keyword evidence="2" id="KW-0808">Transferase</keyword>
<name>N0DZM3_9MICO</name>